<dbReference type="OrthoDB" id="9182727at2"/>
<keyword evidence="2" id="KW-1185">Reference proteome</keyword>
<evidence type="ECO:0000313" key="1">
    <source>
        <dbReference type="EMBL" id="OXM49322.1"/>
    </source>
</evidence>
<proteinExistence type="predicted"/>
<accession>A0A229RRK8</accession>
<dbReference type="Proteomes" id="UP000215563">
    <property type="component" value="Unassembled WGS sequence"/>
</dbReference>
<evidence type="ECO:0000313" key="2">
    <source>
        <dbReference type="Proteomes" id="UP000215563"/>
    </source>
</evidence>
<reference evidence="1 2" key="1">
    <citation type="submission" date="2017-07" db="EMBL/GenBank/DDBJ databases">
        <title>Amycolatopsis alba DSM 44262 Genome sequencing and assembly.</title>
        <authorList>
            <person name="Kaur N."/>
            <person name="Mayilraj S."/>
        </authorList>
    </citation>
    <scope>NUCLEOTIDE SEQUENCE [LARGE SCALE GENOMIC DNA]</scope>
    <source>
        <strain evidence="1 2">DSM 44262</strain>
    </source>
</reference>
<comment type="caution">
    <text evidence="1">The sequence shown here is derived from an EMBL/GenBank/DDBJ whole genome shotgun (WGS) entry which is preliminary data.</text>
</comment>
<name>A0A229RRK8_AMYAL</name>
<dbReference type="AlphaFoldDB" id="A0A229RRK8"/>
<dbReference type="EMBL" id="NMQU01000052">
    <property type="protein sequence ID" value="OXM49322.1"/>
    <property type="molecule type" value="Genomic_DNA"/>
</dbReference>
<protein>
    <submittedName>
        <fullName evidence="1">Uncharacterized protein</fullName>
    </submittedName>
</protein>
<organism evidence="1 2">
    <name type="scientific">Amycolatopsis alba DSM 44262</name>
    <dbReference type="NCBI Taxonomy" id="1125972"/>
    <lineage>
        <taxon>Bacteria</taxon>
        <taxon>Bacillati</taxon>
        <taxon>Actinomycetota</taxon>
        <taxon>Actinomycetes</taxon>
        <taxon>Pseudonocardiales</taxon>
        <taxon>Pseudonocardiaceae</taxon>
        <taxon>Amycolatopsis</taxon>
    </lineage>
</organism>
<dbReference type="RefSeq" id="WP_063712243.1">
    <property type="nucleotide sequence ID" value="NZ_KB913032.1"/>
</dbReference>
<sequence>MSKPKLPSDLREKVCRELYRQVHVLDWDSMSDQQKTEQYSLWVDDPAIGGELADHFTAEGMRVWLKDGPMKEYARALEGVGSYAGYAMKRFVDIGETIREALGPEWRTVPGTLAEKPMHVNITNGPTTRYVCWGQPHTFRDLLWAAVRQAIVTPTTPLIAITMREDRSASEDDQAFQDKVAAHCRLDLIRVTRRLVDKN</sequence>
<gene>
    <name evidence="1" type="ORF">CFP75_19550</name>
</gene>